<dbReference type="InterPro" id="IPR015590">
    <property type="entry name" value="Aldehyde_DH_dom"/>
</dbReference>
<proteinExistence type="predicted"/>
<dbReference type="Gene3D" id="3.40.309.10">
    <property type="entry name" value="Aldehyde Dehydrogenase, Chain A, domain 2"/>
    <property type="match status" value="1"/>
</dbReference>
<dbReference type="EMBL" id="LAZR01008498">
    <property type="protein sequence ID" value="KKM78383.1"/>
    <property type="molecule type" value="Genomic_DNA"/>
</dbReference>
<reference evidence="2" key="1">
    <citation type="journal article" date="2015" name="Nature">
        <title>Complex archaea that bridge the gap between prokaryotes and eukaryotes.</title>
        <authorList>
            <person name="Spang A."/>
            <person name="Saw J.H."/>
            <person name="Jorgensen S.L."/>
            <person name="Zaremba-Niedzwiedzka K."/>
            <person name="Martijn J."/>
            <person name="Lind A.E."/>
            <person name="van Eijk R."/>
            <person name="Schleper C."/>
            <person name="Guy L."/>
            <person name="Ettema T.J."/>
        </authorList>
    </citation>
    <scope>NUCLEOTIDE SEQUENCE</scope>
</reference>
<gene>
    <name evidence="2" type="ORF">LCGC14_1360490</name>
</gene>
<dbReference type="InterPro" id="IPR016162">
    <property type="entry name" value="Ald_DH_N"/>
</dbReference>
<dbReference type="SUPFAM" id="SSF53720">
    <property type="entry name" value="ALDH-like"/>
    <property type="match status" value="2"/>
</dbReference>
<accession>A0A0F9K8V3</accession>
<name>A0A0F9K8V3_9ZZZZ</name>
<feature type="domain" description="Aldehyde dehydrogenase" evidence="1">
    <location>
        <begin position="1"/>
        <end position="42"/>
    </location>
</feature>
<dbReference type="Pfam" id="PF00171">
    <property type="entry name" value="Aldedh"/>
    <property type="match status" value="2"/>
</dbReference>
<evidence type="ECO:0000259" key="1">
    <source>
        <dbReference type="Pfam" id="PF00171"/>
    </source>
</evidence>
<feature type="domain" description="Aldehyde dehydrogenase" evidence="1">
    <location>
        <begin position="93"/>
        <end position="309"/>
    </location>
</feature>
<dbReference type="PANTHER" id="PTHR11699">
    <property type="entry name" value="ALDEHYDE DEHYDROGENASE-RELATED"/>
    <property type="match status" value="1"/>
</dbReference>
<feature type="non-terminal residue" evidence="2">
    <location>
        <position position="1"/>
    </location>
</feature>
<dbReference type="InterPro" id="IPR016161">
    <property type="entry name" value="Ald_DH/histidinol_DH"/>
</dbReference>
<organism evidence="2">
    <name type="scientific">marine sediment metagenome</name>
    <dbReference type="NCBI Taxonomy" id="412755"/>
    <lineage>
        <taxon>unclassified sequences</taxon>
        <taxon>metagenomes</taxon>
        <taxon>ecological metagenomes</taxon>
    </lineage>
</organism>
<dbReference type="InterPro" id="IPR016163">
    <property type="entry name" value="Ald_DH_C"/>
</dbReference>
<dbReference type="AlphaFoldDB" id="A0A0F9K8V3"/>
<dbReference type="GO" id="GO:0016620">
    <property type="term" value="F:oxidoreductase activity, acting on the aldehyde or oxo group of donors, NAD or NADP as acceptor"/>
    <property type="evidence" value="ECO:0007669"/>
    <property type="project" value="InterPro"/>
</dbReference>
<evidence type="ECO:0000313" key="2">
    <source>
        <dbReference type="EMBL" id="KKM78383.1"/>
    </source>
</evidence>
<dbReference type="Gene3D" id="3.40.605.10">
    <property type="entry name" value="Aldehyde Dehydrogenase, Chain A, domain 1"/>
    <property type="match status" value="2"/>
</dbReference>
<protein>
    <recommendedName>
        <fullName evidence="1">Aldehyde dehydrogenase domain-containing protein</fullName>
    </recommendedName>
</protein>
<sequence>GVVWINGTNMMDAAAGFGGMRESGFGREGGWEGLTAYTRPKTTRRPLKEIAPSVGGELRPPAGAIDRTAKLYIGGKQLRPDGGYSASVQGKSGILLGHVSLAGRKDVRNAVEAAQAAKSWSKTTGHLRAQILYYIAENLTARSGEFAQRLNAMLGGRSGEKEVDASVKRLFTYAAWADKYDGQIHGVPLRGAALAMKEPVGIIGSLCPDEAPLLGLISCMAPAIAMGNRVILAASPTFPLSATDFIQVIETSDVPAGVVNILTGSHSDIAETMARHMDIDAVWSFGSKDLSKVVEFGSAQNLKRTWVNNGMARDWMKPDGEGIGFLQAATEIKNVWIPYGE</sequence>
<comment type="caution">
    <text evidence="2">The sequence shown here is derived from an EMBL/GenBank/DDBJ whole genome shotgun (WGS) entry which is preliminary data.</text>
</comment>